<reference evidence="3 4" key="1">
    <citation type="submission" date="2019-02" db="EMBL/GenBank/DDBJ databases">
        <title>WGS of Pseudoxanthomonas species novum from clinical isolates.</title>
        <authorList>
            <person name="Bernier A.-M."/>
            <person name="Bernard K."/>
            <person name="Vachon A."/>
        </authorList>
    </citation>
    <scope>NUCLEOTIDE SEQUENCE [LARGE SCALE GENOMIC DNA]</scope>
    <source>
        <strain evidence="3 4">NML171202</strain>
    </source>
</reference>
<sequence length="212" mass="24297">MTDAVLYYSPSTASLVVHWLLIELDIPHRLELVDFDTRAQRSPEYLRLNPQGRVPTLVLDGQVLTESAAIVMHLAELHPQAGLAPAVGTPERAAYYRWLFFCAYTLMPAYRSWFYPDEPAGEINIEPVKAAARVALEYAWQQVADHLEANGPYLLGEQRSAADFVLTMLMRWSRYMPRPTDDWPVLKAFAARMKALPSFHETYRREGITDWQ</sequence>
<dbReference type="PANTHER" id="PTHR44051">
    <property type="entry name" value="GLUTATHIONE S-TRANSFERASE-RELATED"/>
    <property type="match status" value="1"/>
</dbReference>
<dbReference type="RefSeq" id="WP_130518023.1">
    <property type="nucleotide sequence ID" value="NZ_SHMA01000002.1"/>
</dbReference>
<comment type="caution">
    <text evidence="3">The sequence shown here is derived from an EMBL/GenBank/DDBJ whole genome shotgun (WGS) entry which is preliminary data.</text>
</comment>
<dbReference type="SFLD" id="SFLDG00358">
    <property type="entry name" value="Main_(cytGST)"/>
    <property type="match status" value="1"/>
</dbReference>
<dbReference type="GO" id="GO:0016740">
    <property type="term" value="F:transferase activity"/>
    <property type="evidence" value="ECO:0007669"/>
    <property type="project" value="UniProtKB-KW"/>
</dbReference>
<dbReference type="SFLD" id="SFLDS00019">
    <property type="entry name" value="Glutathione_Transferase_(cytos"/>
    <property type="match status" value="1"/>
</dbReference>
<gene>
    <name evidence="3" type="ORF">EA661_09295</name>
</gene>
<proteinExistence type="predicted"/>
<dbReference type="AlphaFoldDB" id="A0A4Q8LIG0"/>
<dbReference type="InterPro" id="IPR004045">
    <property type="entry name" value="Glutathione_S-Trfase_N"/>
</dbReference>
<dbReference type="CDD" id="cd03057">
    <property type="entry name" value="GST_N_Beta"/>
    <property type="match status" value="1"/>
</dbReference>
<dbReference type="Proteomes" id="UP000291286">
    <property type="component" value="Unassembled WGS sequence"/>
</dbReference>
<dbReference type="Gene3D" id="1.20.1050.10">
    <property type="match status" value="1"/>
</dbReference>
<dbReference type="Gene3D" id="3.40.30.10">
    <property type="entry name" value="Glutaredoxin"/>
    <property type="match status" value="1"/>
</dbReference>
<evidence type="ECO:0000313" key="3">
    <source>
        <dbReference type="EMBL" id="TAA29735.1"/>
    </source>
</evidence>
<dbReference type="Pfam" id="PF13409">
    <property type="entry name" value="GST_N_2"/>
    <property type="match status" value="1"/>
</dbReference>
<dbReference type="SUPFAM" id="SSF52833">
    <property type="entry name" value="Thioredoxin-like"/>
    <property type="match status" value="1"/>
</dbReference>
<dbReference type="InterPro" id="IPR036282">
    <property type="entry name" value="Glutathione-S-Trfase_C_sf"/>
</dbReference>
<dbReference type="SFLD" id="SFLDG01150">
    <property type="entry name" value="Main.1:_Beta-like"/>
    <property type="match status" value="1"/>
</dbReference>
<protein>
    <submittedName>
        <fullName evidence="3">Glutathione S-transferase family protein</fullName>
    </submittedName>
</protein>
<evidence type="ECO:0000259" key="2">
    <source>
        <dbReference type="PROSITE" id="PS50405"/>
    </source>
</evidence>
<dbReference type="CDD" id="cd03188">
    <property type="entry name" value="GST_C_Beta"/>
    <property type="match status" value="1"/>
</dbReference>
<dbReference type="PANTHER" id="PTHR44051:SF21">
    <property type="entry name" value="GLUTATHIONE S-TRANSFERASE FAMILY PROTEIN"/>
    <property type="match status" value="1"/>
</dbReference>
<dbReference type="PROSITE" id="PS50404">
    <property type="entry name" value="GST_NTER"/>
    <property type="match status" value="1"/>
</dbReference>
<evidence type="ECO:0000259" key="1">
    <source>
        <dbReference type="PROSITE" id="PS50404"/>
    </source>
</evidence>
<organism evidence="3 4">
    <name type="scientific">Pseudoxanthomonas winnipegensis</name>
    <dbReference type="NCBI Taxonomy" id="2480810"/>
    <lineage>
        <taxon>Bacteria</taxon>
        <taxon>Pseudomonadati</taxon>
        <taxon>Pseudomonadota</taxon>
        <taxon>Gammaproteobacteria</taxon>
        <taxon>Lysobacterales</taxon>
        <taxon>Lysobacteraceae</taxon>
        <taxon>Pseudoxanthomonas</taxon>
    </lineage>
</organism>
<dbReference type="InterPro" id="IPR036249">
    <property type="entry name" value="Thioredoxin-like_sf"/>
</dbReference>
<evidence type="ECO:0000313" key="4">
    <source>
        <dbReference type="Proteomes" id="UP000291286"/>
    </source>
</evidence>
<keyword evidence="3" id="KW-0808">Transferase</keyword>
<dbReference type="EMBL" id="SHMB01000003">
    <property type="protein sequence ID" value="TAA29735.1"/>
    <property type="molecule type" value="Genomic_DNA"/>
</dbReference>
<dbReference type="SUPFAM" id="SSF47616">
    <property type="entry name" value="GST C-terminal domain-like"/>
    <property type="match status" value="1"/>
</dbReference>
<feature type="domain" description="GST N-terminal" evidence="1">
    <location>
        <begin position="1"/>
        <end position="82"/>
    </location>
</feature>
<dbReference type="InterPro" id="IPR004046">
    <property type="entry name" value="GST_C"/>
</dbReference>
<dbReference type="Pfam" id="PF14497">
    <property type="entry name" value="GST_C_3"/>
    <property type="match status" value="1"/>
</dbReference>
<name>A0A4Q8LIG0_9GAMM</name>
<dbReference type="InterPro" id="IPR040079">
    <property type="entry name" value="Glutathione_S-Trfase"/>
</dbReference>
<accession>A0A4Q8LIG0</accession>
<feature type="domain" description="GST C-terminal" evidence="2">
    <location>
        <begin position="88"/>
        <end position="212"/>
    </location>
</feature>
<dbReference type="PROSITE" id="PS50405">
    <property type="entry name" value="GST_CTER"/>
    <property type="match status" value="1"/>
</dbReference>
<dbReference type="InterPro" id="IPR010987">
    <property type="entry name" value="Glutathione-S-Trfase_C-like"/>
</dbReference>